<protein>
    <submittedName>
        <fullName evidence="2">Uncharacterized protein</fullName>
    </submittedName>
</protein>
<reference evidence="2 3" key="1">
    <citation type="submission" date="2020-04" db="EMBL/GenBank/DDBJ databases">
        <title>Flammeovirga sp. SR4, a novel species isolated from seawater.</title>
        <authorList>
            <person name="Wang X."/>
        </authorList>
    </citation>
    <scope>NUCLEOTIDE SEQUENCE [LARGE SCALE GENOMIC DNA]</scope>
    <source>
        <strain evidence="2 3">SR4</strain>
    </source>
</reference>
<sequence length="329" mass="38698">MQNVLRIIKLPYLIFSFLYSIFNQILFIRKYVNPILLEFEDCHDNSLQPKDFEKIRKYYGLSITGIFGASLCKLRGQKMLFEERYTSTFQASITGLVDDYYDEHGMTLERMREFFVTPDEVTPKNQAELLGIQLYKESIKYVNDFNALVPFLDNVNQAQSDSMQQVETKMDFLQLKMLTLYKGGSSFLYYRSAFRHPFKKNEEKALYLLGGITQLSNDIFDVYKDRENGVQTLLTITKDIGMVKDLYKKWIKEFEDLFICLDYSPGNIQSFLQLYHLGVFSRCFVCLDQLISLQEKSEGVFELQDYSREELICDMEQYSNLTKSIKYSI</sequence>
<keyword evidence="3" id="KW-1185">Reference proteome</keyword>
<feature type="transmembrane region" description="Helical" evidence="1">
    <location>
        <begin position="12"/>
        <end position="32"/>
    </location>
</feature>
<keyword evidence="1" id="KW-1133">Transmembrane helix</keyword>
<dbReference type="SUPFAM" id="SSF48576">
    <property type="entry name" value="Terpenoid synthases"/>
    <property type="match status" value="1"/>
</dbReference>
<keyword evidence="1" id="KW-0472">Membrane</keyword>
<dbReference type="InterPro" id="IPR008949">
    <property type="entry name" value="Isoprenoid_synthase_dom_sf"/>
</dbReference>
<evidence type="ECO:0000313" key="2">
    <source>
        <dbReference type="EMBL" id="NLR90485.1"/>
    </source>
</evidence>
<evidence type="ECO:0000313" key="3">
    <source>
        <dbReference type="Proteomes" id="UP000585050"/>
    </source>
</evidence>
<name>A0A7X8XUW3_9BACT</name>
<proteinExistence type="predicted"/>
<keyword evidence="1" id="KW-0812">Transmembrane</keyword>
<dbReference type="Proteomes" id="UP000585050">
    <property type="component" value="Unassembled WGS sequence"/>
</dbReference>
<dbReference type="AlphaFoldDB" id="A0A7X8XUW3"/>
<gene>
    <name evidence="2" type="ORF">HGP29_04670</name>
</gene>
<dbReference type="RefSeq" id="WP_168881185.1">
    <property type="nucleotide sequence ID" value="NZ_JABAIL010000001.1"/>
</dbReference>
<organism evidence="2 3">
    <name type="scientific">Flammeovirga agarivorans</name>
    <dbReference type="NCBI Taxonomy" id="2726742"/>
    <lineage>
        <taxon>Bacteria</taxon>
        <taxon>Pseudomonadati</taxon>
        <taxon>Bacteroidota</taxon>
        <taxon>Cytophagia</taxon>
        <taxon>Cytophagales</taxon>
        <taxon>Flammeovirgaceae</taxon>
        <taxon>Flammeovirga</taxon>
    </lineage>
</organism>
<dbReference type="EMBL" id="JABAIL010000001">
    <property type="protein sequence ID" value="NLR90485.1"/>
    <property type="molecule type" value="Genomic_DNA"/>
</dbReference>
<evidence type="ECO:0000256" key="1">
    <source>
        <dbReference type="SAM" id="Phobius"/>
    </source>
</evidence>
<accession>A0A7X8XUW3</accession>
<comment type="caution">
    <text evidence="2">The sequence shown here is derived from an EMBL/GenBank/DDBJ whole genome shotgun (WGS) entry which is preliminary data.</text>
</comment>